<dbReference type="InterPro" id="IPR058595">
    <property type="entry name" value="Avidin-like"/>
</dbReference>
<evidence type="ECO:0000313" key="2">
    <source>
        <dbReference type="Proteomes" id="UP000292372"/>
    </source>
</evidence>
<proteinExistence type="predicted"/>
<gene>
    <name evidence="1" type="ORF">EYD46_12790</name>
</gene>
<dbReference type="RefSeq" id="WP_130937565.1">
    <property type="nucleotide sequence ID" value="NZ_BMEE01000002.1"/>
</dbReference>
<dbReference type="Proteomes" id="UP000292372">
    <property type="component" value="Unassembled WGS sequence"/>
</dbReference>
<evidence type="ECO:0000313" key="1">
    <source>
        <dbReference type="EMBL" id="TBN14444.1"/>
    </source>
</evidence>
<protein>
    <recommendedName>
        <fullName evidence="3">N-acetylglutamate synthase</fullName>
    </recommendedName>
</protein>
<dbReference type="AlphaFoldDB" id="A0A4Q9FLC1"/>
<reference evidence="1 2" key="1">
    <citation type="journal article" date="2015" name="Int. J. Syst. Evol. Microbiol.">
        <title>Hyunsoonleella pacifica sp. nov., isolated from seawater of South Pacific Gyre.</title>
        <authorList>
            <person name="Gao X."/>
            <person name="Zhang Z."/>
            <person name="Dai X."/>
            <person name="Zhang X.H."/>
        </authorList>
    </citation>
    <scope>NUCLEOTIDE SEQUENCE [LARGE SCALE GENOMIC DNA]</scope>
    <source>
        <strain evidence="1 2">SW033</strain>
    </source>
</reference>
<dbReference type="EMBL" id="SIRS01000005">
    <property type="protein sequence ID" value="TBN14444.1"/>
    <property type="molecule type" value="Genomic_DNA"/>
</dbReference>
<sequence>MTEFNFNNKTFSLIENSENGQVNSETLFKYKQQGNLITADYSGGSVIYGKIVGKLNKDKIEMLYQCLTSDEELRAGKAIATISLTKEHKIKLKLHWEWLNDKNEKGTSEYIEN</sequence>
<comment type="caution">
    <text evidence="1">The sequence shown here is derived from an EMBL/GenBank/DDBJ whole genome shotgun (WGS) entry which is preliminary data.</text>
</comment>
<evidence type="ECO:0008006" key="3">
    <source>
        <dbReference type="Google" id="ProtNLM"/>
    </source>
</evidence>
<dbReference type="OrthoDB" id="5684515at2"/>
<name>A0A4Q9FLC1_9FLAO</name>
<organism evidence="1 2">
    <name type="scientific">Hyunsoonleella pacifica</name>
    <dbReference type="NCBI Taxonomy" id="1080224"/>
    <lineage>
        <taxon>Bacteria</taxon>
        <taxon>Pseudomonadati</taxon>
        <taxon>Bacteroidota</taxon>
        <taxon>Flavobacteriia</taxon>
        <taxon>Flavobacteriales</taxon>
        <taxon>Flavobacteriaceae</taxon>
    </lineage>
</organism>
<keyword evidence="2" id="KW-1185">Reference proteome</keyword>
<dbReference type="Pfam" id="PF26421">
    <property type="entry name" value="Avidin_like"/>
    <property type="match status" value="1"/>
</dbReference>
<accession>A0A4Q9FLC1</accession>